<dbReference type="Pfam" id="PF09724">
    <property type="entry name" value="Dcc1"/>
    <property type="match status" value="1"/>
</dbReference>
<feature type="compositionally biased region" description="Basic residues" evidence="3">
    <location>
        <begin position="333"/>
        <end position="347"/>
    </location>
</feature>
<dbReference type="OrthoDB" id="5199543at2759"/>
<dbReference type="RefSeq" id="XP_033388385.1">
    <property type="nucleotide sequence ID" value="XM_033529879.1"/>
</dbReference>
<dbReference type="GO" id="GO:0031390">
    <property type="term" value="C:Ctf18 RFC-like complex"/>
    <property type="evidence" value="ECO:0007669"/>
    <property type="project" value="InterPro"/>
</dbReference>
<dbReference type="GO" id="GO:0034088">
    <property type="term" value="P:maintenance of mitotic sister chromatid cohesion"/>
    <property type="evidence" value="ECO:0007669"/>
    <property type="project" value="TreeGrafter"/>
</dbReference>
<dbReference type="EMBL" id="ML978067">
    <property type="protein sequence ID" value="KAF2020046.1"/>
    <property type="molecule type" value="Genomic_DNA"/>
</dbReference>
<gene>
    <name evidence="4" type="ORF">BU24DRAFT_431621</name>
</gene>
<keyword evidence="2" id="KW-0235">DNA replication</keyword>
<evidence type="ECO:0000256" key="3">
    <source>
        <dbReference type="SAM" id="MobiDB-lite"/>
    </source>
</evidence>
<evidence type="ECO:0000313" key="4">
    <source>
        <dbReference type="EMBL" id="KAF2020046.1"/>
    </source>
</evidence>
<comment type="similarity">
    <text evidence="1">Belongs to the DCC1 family.</text>
</comment>
<evidence type="ECO:0000256" key="1">
    <source>
        <dbReference type="ARBA" id="ARBA00007017"/>
    </source>
</evidence>
<dbReference type="PANTHER" id="PTHR13395">
    <property type="entry name" value="SISTER CHROMATID COHESION PROTEIN DCC1-RELATED"/>
    <property type="match status" value="1"/>
</dbReference>
<evidence type="ECO:0000313" key="5">
    <source>
        <dbReference type="Proteomes" id="UP000799778"/>
    </source>
</evidence>
<dbReference type="Proteomes" id="UP000799778">
    <property type="component" value="Unassembled WGS sequence"/>
</dbReference>
<dbReference type="AlphaFoldDB" id="A0A6A5Y462"/>
<feature type="region of interest" description="Disordered" evidence="3">
    <location>
        <begin position="319"/>
        <end position="347"/>
    </location>
</feature>
<dbReference type="PANTHER" id="PTHR13395:SF6">
    <property type="entry name" value="SISTER CHROMATID COHESION PROTEIN DCC1"/>
    <property type="match status" value="1"/>
</dbReference>
<dbReference type="GeneID" id="54287276"/>
<sequence length="347" mass="37309">MATQRDEGAVPFAISHELQQFRLLELPPEIVELIDSPDPPQLCIKSQVPPSDPNAPNAKAAYAVLCTPNKTFQLRQVQTSNSVFITQPTALAPPPDHGNDIPVPTTQAIASCTTTLELHPVAVSPASTLEELLPIYDIVDGEVDAIGNAGTKASILEHIPLSEGQFDQGWIEVLAFEVGGHSYRPTANTTTQVWKSVVAAALAEGVKLDTQFLTQDIAKLVAEEGFPGDLAATICKHLSTAEQGLNGPWSCLDQGKTVRFVGTKLLQARGGSSSYSLLDFLETWKENLPQAWHSDVKLSSIEGAYDQPTTSTITAKGAALPAAQAEKPGTKASARKWHEKFGKMRKR</sequence>
<dbReference type="InterPro" id="IPR019128">
    <property type="entry name" value="Dcc1"/>
</dbReference>
<dbReference type="GO" id="GO:0006260">
    <property type="term" value="P:DNA replication"/>
    <property type="evidence" value="ECO:0007669"/>
    <property type="project" value="UniProtKB-KW"/>
</dbReference>
<evidence type="ECO:0000256" key="2">
    <source>
        <dbReference type="ARBA" id="ARBA00022705"/>
    </source>
</evidence>
<proteinExistence type="inferred from homology"/>
<dbReference type="GO" id="GO:0000785">
    <property type="term" value="C:chromatin"/>
    <property type="evidence" value="ECO:0007669"/>
    <property type="project" value="TreeGrafter"/>
</dbReference>
<reference evidence="4" key="1">
    <citation type="journal article" date="2020" name="Stud. Mycol.">
        <title>101 Dothideomycetes genomes: a test case for predicting lifestyles and emergence of pathogens.</title>
        <authorList>
            <person name="Haridas S."/>
            <person name="Albert R."/>
            <person name="Binder M."/>
            <person name="Bloem J."/>
            <person name="Labutti K."/>
            <person name="Salamov A."/>
            <person name="Andreopoulos B."/>
            <person name="Baker S."/>
            <person name="Barry K."/>
            <person name="Bills G."/>
            <person name="Bluhm B."/>
            <person name="Cannon C."/>
            <person name="Castanera R."/>
            <person name="Culley D."/>
            <person name="Daum C."/>
            <person name="Ezra D."/>
            <person name="Gonzalez J."/>
            <person name="Henrissat B."/>
            <person name="Kuo A."/>
            <person name="Liang C."/>
            <person name="Lipzen A."/>
            <person name="Lutzoni F."/>
            <person name="Magnuson J."/>
            <person name="Mondo S."/>
            <person name="Nolan M."/>
            <person name="Ohm R."/>
            <person name="Pangilinan J."/>
            <person name="Park H.-J."/>
            <person name="Ramirez L."/>
            <person name="Alfaro M."/>
            <person name="Sun H."/>
            <person name="Tritt A."/>
            <person name="Yoshinaga Y."/>
            <person name="Zwiers L.-H."/>
            <person name="Turgeon B."/>
            <person name="Goodwin S."/>
            <person name="Spatafora J."/>
            <person name="Crous P."/>
            <person name="Grigoriev I."/>
        </authorList>
    </citation>
    <scope>NUCLEOTIDE SEQUENCE</scope>
    <source>
        <strain evidence="4">CBS 175.79</strain>
    </source>
</reference>
<keyword evidence="5" id="KW-1185">Reference proteome</keyword>
<organism evidence="4 5">
    <name type="scientific">Aaosphaeria arxii CBS 175.79</name>
    <dbReference type="NCBI Taxonomy" id="1450172"/>
    <lineage>
        <taxon>Eukaryota</taxon>
        <taxon>Fungi</taxon>
        <taxon>Dikarya</taxon>
        <taxon>Ascomycota</taxon>
        <taxon>Pezizomycotina</taxon>
        <taxon>Dothideomycetes</taxon>
        <taxon>Pleosporomycetidae</taxon>
        <taxon>Pleosporales</taxon>
        <taxon>Pleosporales incertae sedis</taxon>
        <taxon>Aaosphaeria</taxon>
    </lineage>
</organism>
<protein>
    <submittedName>
        <fullName evidence="4">Sister chromatid cohesion protein-like protein Dcc1</fullName>
    </submittedName>
</protein>
<accession>A0A6A5Y462</accession>
<name>A0A6A5Y462_9PLEO</name>
<dbReference type="GO" id="GO:0000775">
    <property type="term" value="C:chromosome, centromeric region"/>
    <property type="evidence" value="ECO:0007669"/>
    <property type="project" value="TreeGrafter"/>
</dbReference>